<feature type="domain" description="MobA/MobL protein" evidence="4">
    <location>
        <begin position="14"/>
        <end position="60"/>
    </location>
</feature>
<feature type="compositionally biased region" description="Basic residues" evidence="3">
    <location>
        <begin position="176"/>
        <end position="188"/>
    </location>
</feature>
<reference evidence="6" key="1">
    <citation type="submission" date="2016-10" db="EMBL/GenBank/DDBJ databases">
        <authorList>
            <person name="Varghese N."/>
            <person name="Submissions S."/>
        </authorList>
    </citation>
    <scope>NUCLEOTIDE SEQUENCE [LARGE SCALE GENOMIC DNA]</scope>
    <source>
        <strain evidence="6">DSM 17908</strain>
    </source>
</reference>
<feature type="compositionally biased region" description="Basic and acidic residues" evidence="3">
    <location>
        <begin position="157"/>
        <end position="166"/>
    </location>
</feature>
<dbReference type="RefSeq" id="WP_175495007.1">
    <property type="nucleotide sequence ID" value="NZ_CAWRBN010000066.1"/>
</dbReference>
<evidence type="ECO:0000313" key="6">
    <source>
        <dbReference type="Proteomes" id="UP000198919"/>
    </source>
</evidence>
<keyword evidence="2" id="KW-0184">Conjugation</keyword>
<feature type="compositionally biased region" description="Basic and acidic residues" evidence="3">
    <location>
        <begin position="139"/>
        <end position="150"/>
    </location>
</feature>
<evidence type="ECO:0000256" key="2">
    <source>
        <dbReference type="ARBA" id="ARBA00022971"/>
    </source>
</evidence>
<proteinExistence type="inferred from homology"/>
<evidence type="ECO:0000256" key="1">
    <source>
        <dbReference type="ARBA" id="ARBA00010873"/>
    </source>
</evidence>
<dbReference type="InterPro" id="IPR005053">
    <property type="entry name" value="MobA_MobL"/>
</dbReference>
<feature type="region of interest" description="Disordered" evidence="3">
    <location>
        <begin position="139"/>
        <end position="188"/>
    </location>
</feature>
<dbReference type="AlphaFoldDB" id="A0A1I3YQX3"/>
<dbReference type="Pfam" id="PF03389">
    <property type="entry name" value="MobA_MobL"/>
    <property type="match status" value="1"/>
</dbReference>
<name>A0A1I3YQX3_9GAMM</name>
<evidence type="ECO:0000256" key="3">
    <source>
        <dbReference type="SAM" id="MobiDB-lite"/>
    </source>
</evidence>
<sequence length="188" mass="22653">GGSQKANTGLDPKTRKEQLVALRERWEVACNQHLERAQCPERIDMRSYAKQGLDLVPEKKMLPSEWRQPQQRQVITEYRHIRQEHMRSLKAVQFAEKQQNLAYSPEITRDMQHFRDKHALFLGVQRFREDYQAEKIRQEKEAQQRLEEQQRQVQQARLDRLQEQQRQEQQQAEQKKIRRPAPGRGFSR</sequence>
<dbReference type="Gene3D" id="3.30.930.30">
    <property type="match status" value="1"/>
</dbReference>
<evidence type="ECO:0000313" key="5">
    <source>
        <dbReference type="EMBL" id="SFK34195.1"/>
    </source>
</evidence>
<accession>A0A1I3YQX3</accession>
<dbReference type="EMBL" id="FORG01000065">
    <property type="protein sequence ID" value="SFK34195.1"/>
    <property type="molecule type" value="Genomic_DNA"/>
</dbReference>
<gene>
    <name evidence="5" type="ORF">SAMN05421680_1655</name>
</gene>
<comment type="similarity">
    <text evidence="1">Belongs to the MobA/MobL family.</text>
</comment>
<feature type="non-terminal residue" evidence="5">
    <location>
        <position position="1"/>
    </location>
</feature>
<organism evidence="5 6">
    <name type="scientific">Xenorhabdus mauleonii</name>
    <dbReference type="NCBI Taxonomy" id="351675"/>
    <lineage>
        <taxon>Bacteria</taxon>
        <taxon>Pseudomonadati</taxon>
        <taxon>Pseudomonadota</taxon>
        <taxon>Gammaproteobacteria</taxon>
        <taxon>Enterobacterales</taxon>
        <taxon>Morganellaceae</taxon>
        <taxon>Xenorhabdus</taxon>
    </lineage>
</organism>
<evidence type="ECO:0000259" key="4">
    <source>
        <dbReference type="Pfam" id="PF03389"/>
    </source>
</evidence>
<protein>
    <submittedName>
        <fullName evidence="5">MobA/MobL family protein</fullName>
    </submittedName>
</protein>
<dbReference type="STRING" id="351675.SAMN05421680_1655"/>
<dbReference type="Proteomes" id="UP000198919">
    <property type="component" value="Unassembled WGS sequence"/>
</dbReference>